<feature type="domain" description="TRAM" evidence="12">
    <location>
        <begin position="1"/>
        <end position="53"/>
    </location>
</feature>
<evidence type="ECO:0000256" key="3">
    <source>
        <dbReference type="ARBA" id="ARBA00022603"/>
    </source>
</evidence>
<organism evidence="13 14">
    <name type="scientific">Candidatus Desulfobacillus denitrificans</name>
    <dbReference type="NCBI Taxonomy" id="2608985"/>
    <lineage>
        <taxon>Bacteria</taxon>
        <taxon>Pseudomonadati</taxon>
        <taxon>Pseudomonadota</taxon>
        <taxon>Betaproteobacteria</taxon>
        <taxon>Candidatus Desulfobacillus</taxon>
    </lineage>
</organism>
<dbReference type="GO" id="GO:0070475">
    <property type="term" value="P:rRNA base methylation"/>
    <property type="evidence" value="ECO:0007669"/>
    <property type="project" value="TreeGrafter"/>
</dbReference>
<reference evidence="13" key="1">
    <citation type="journal article" name="DNA Res.">
        <title>The physiological potential of anammox bacteria as revealed by their core genome structure.</title>
        <authorList>
            <person name="Okubo T."/>
            <person name="Toyoda A."/>
            <person name="Fukuhara K."/>
            <person name="Uchiyama I."/>
            <person name="Harigaya Y."/>
            <person name="Kuroiwa M."/>
            <person name="Suzuki T."/>
            <person name="Murakami Y."/>
            <person name="Suwa Y."/>
            <person name="Takami H."/>
        </authorList>
    </citation>
    <scope>NUCLEOTIDE SEQUENCE</scope>
    <source>
        <strain evidence="13">317325-3</strain>
    </source>
</reference>
<keyword evidence="4 9" id="KW-0808">Transferase</keyword>
<protein>
    <recommendedName>
        <fullName evidence="9">23S rRNA (uracil(1939)-C(5))-methyltransferase RlmD</fullName>
        <ecNumber evidence="9">2.1.1.190</ecNumber>
    </recommendedName>
    <alternativeName>
        <fullName evidence="9">23S rRNA(m5U1939)-methyltransferase</fullName>
    </alternativeName>
</protein>
<accession>A0A809RXC6</accession>
<name>A0A809RXC6_9PROT</name>
<comment type="catalytic activity">
    <reaction evidence="9">
        <text>uridine(1939) in 23S rRNA + S-adenosyl-L-methionine = 5-methyluridine(1939) in 23S rRNA + S-adenosyl-L-homocysteine + H(+)</text>
        <dbReference type="Rhea" id="RHEA:42908"/>
        <dbReference type="Rhea" id="RHEA-COMP:10278"/>
        <dbReference type="Rhea" id="RHEA-COMP:10279"/>
        <dbReference type="ChEBI" id="CHEBI:15378"/>
        <dbReference type="ChEBI" id="CHEBI:57856"/>
        <dbReference type="ChEBI" id="CHEBI:59789"/>
        <dbReference type="ChEBI" id="CHEBI:65315"/>
        <dbReference type="ChEBI" id="CHEBI:74447"/>
        <dbReference type="EC" id="2.1.1.190"/>
    </reaction>
</comment>
<dbReference type="EC" id="2.1.1.190" evidence="9"/>
<dbReference type="InterPro" id="IPR029063">
    <property type="entry name" value="SAM-dependent_MTases_sf"/>
</dbReference>
<dbReference type="Gene3D" id="2.40.50.1070">
    <property type="match status" value="1"/>
</dbReference>
<comment type="function">
    <text evidence="9">Catalyzes the formation of 5-methyl-uridine at position 1939 (m5U1939) in 23S rRNA.</text>
</comment>
<keyword evidence="2 9" id="KW-0698">rRNA processing</keyword>
<dbReference type="GO" id="GO:0005506">
    <property type="term" value="F:iron ion binding"/>
    <property type="evidence" value="ECO:0007669"/>
    <property type="project" value="UniProtKB-UniRule"/>
</dbReference>
<feature type="binding site" evidence="9">
    <location>
        <position position="66"/>
    </location>
    <ligand>
        <name>[4Fe-4S] cluster</name>
        <dbReference type="ChEBI" id="CHEBI:49883"/>
    </ligand>
</feature>
<sequence length="432" mass="47353">MPETVIESLDHEGRGVARCEGKTIFVEGALPRERVAFASYRRKPNYELATAGSILSPSFQRVEPRCRHFGICGGCSMQHLDPAGQAAVKQRVLEDAFWHIARMRPEVVYPAIYGPSWGYRSRARLSVRLVPKKGGVLVGFHEKRSSYIADMDSCEVLPPRVSALLPLLRRLAGLLSIPDRLPQIEVAVGDSVTVLVLRILQALTPADEGLLRAFADEHGIQFWLQPGGPESAYPFYPLRAPSLSYALPDFGLELQFRPNEFTQVNYGINRMLLRRAMHLLAPNPGERIGDLFCGLGNFTLPIARSGATAFGVEGSQTLVSRAVENARLNGLEGSTAFAVANLFVATPGMLAGWGRLDKWLVDPPREGAIELVKAIGEAGPRRIVYVSCNPATLARDAAVLVREKGYRLDGAGIANMFPQTSHVESIALFERQ</sequence>
<keyword evidence="7 9" id="KW-0408">Iron</keyword>
<dbReference type="GO" id="GO:0003723">
    <property type="term" value="F:RNA binding"/>
    <property type="evidence" value="ECO:0007669"/>
    <property type="project" value="InterPro"/>
</dbReference>
<gene>
    <name evidence="9" type="primary">rlmD</name>
    <name evidence="13" type="ORF">DSYM_17060</name>
</gene>
<feature type="active site" evidence="11">
    <location>
        <position position="388"/>
    </location>
</feature>
<feature type="binding site" evidence="9 10">
    <location>
        <position position="263"/>
    </location>
    <ligand>
        <name>S-adenosyl-L-methionine</name>
        <dbReference type="ChEBI" id="CHEBI:59789"/>
    </ligand>
</feature>
<dbReference type="InterPro" id="IPR030390">
    <property type="entry name" value="MeTrfase_TrmA_AS"/>
</dbReference>
<dbReference type="PROSITE" id="PS50926">
    <property type="entry name" value="TRAM"/>
    <property type="match status" value="1"/>
</dbReference>
<dbReference type="KEGG" id="ddz:DSYM_17060"/>
<evidence type="ECO:0000256" key="5">
    <source>
        <dbReference type="ARBA" id="ARBA00022691"/>
    </source>
</evidence>
<evidence type="ECO:0000256" key="7">
    <source>
        <dbReference type="ARBA" id="ARBA00023004"/>
    </source>
</evidence>
<evidence type="ECO:0000256" key="6">
    <source>
        <dbReference type="ARBA" id="ARBA00022723"/>
    </source>
</evidence>
<keyword evidence="1 9" id="KW-0004">4Fe-4S</keyword>
<evidence type="ECO:0000256" key="1">
    <source>
        <dbReference type="ARBA" id="ARBA00022485"/>
    </source>
</evidence>
<feature type="active site" description="Nucleophile" evidence="9 10">
    <location>
        <position position="388"/>
    </location>
</feature>
<comment type="similarity">
    <text evidence="9">Belongs to the class I-like SAM-binding methyltransferase superfamily. RNA M5U methyltransferase family. RlmD subfamily.</text>
</comment>
<keyword evidence="8 9" id="KW-0411">Iron-sulfur</keyword>
<evidence type="ECO:0000313" key="14">
    <source>
        <dbReference type="Proteomes" id="UP000662914"/>
    </source>
</evidence>
<dbReference type="InterPro" id="IPR002792">
    <property type="entry name" value="TRAM_dom"/>
</dbReference>
<evidence type="ECO:0000256" key="9">
    <source>
        <dbReference type="HAMAP-Rule" id="MF_01010"/>
    </source>
</evidence>
<evidence type="ECO:0000256" key="10">
    <source>
        <dbReference type="PROSITE-ProRule" id="PRU01024"/>
    </source>
</evidence>
<proteinExistence type="inferred from homology"/>
<evidence type="ECO:0000256" key="2">
    <source>
        <dbReference type="ARBA" id="ARBA00022552"/>
    </source>
</evidence>
<dbReference type="EMBL" id="AP021857">
    <property type="protein sequence ID" value="BBO21007.1"/>
    <property type="molecule type" value="Genomic_DNA"/>
</dbReference>
<dbReference type="HAMAP" id="MF_01010">
    <property type="entry name" value="23SrRNA_methyltr_RlmD"/>
    <property type="match status" value="1"/>
</dbReference>
<dbReference type="AlphaFoldDB" id="A0A809RXC6"/>
<feature type="binding site" evidence="9 10">
    <location>
        <position position="292"/>
    </location>
    <ligand>
        <name>S-adenosyl-L-methionine</name>
        <dbReference type="ChEBI" id="CHEBI:59789"/>
    </ligand>
</feature>
<dbReference type="NCBIfam" id="NF009639">
    <property type="entry name" value="PRK13168.1"/>
    <property type="match status" value="1"/>
</dbReference>
<dbReference type="PROSITE" id="PS51687">
    <property type="entry name" value="SAM_MT_RNA_M5U"/>
    <property type="match status" value="1"/>
</dbReference>
<dbReference type="GO" id="GO:0051539">
    <property type="term" value="F:4 iron, 4 sulfur cluster binding"/>
    <property type="evidence" value="ECO:0007669"/>
    <property type="project" value="UniProtKB-KW"/>
</dbReference>
<dbReference type="Proteomes" id="UP000662914">
    <property type="component" value="Chromosome"/>
</dbReference>
<keyword evidence="5 9" id="KW-0949">S-adenosyl-L-methionine</keyword>
<dbReference type="PANTHER" id="PTHR11061:SF49">
    <property type="entry name" value="23S RRNA (URACIL(1939)-C(5))-METHYLTRANSFERASE RLMD"/>
    <property type="match status" value="1"/>
</dbReference>
<evidence type="ECO:0000259" key="12">
    <source>
        <dbReference type="PROSITE" id="PS50926"/>
    </source>
</evidence>
<dbReference type="SUPFAM" id="SSF50249">
    <property type="entry name" value="Nucleic acid-binding proteins"/>
    <property type="match status" value="1"/>
</dbReference>
<dbReference type="PROSITE" id="PS01230">
    <property type="entry name" value="TRMA_1"/>
    <property type="match status" value="1"/>
</dbReference>
<dbReference type="Gene3D" id="2.40.50.140">
    <property type="entry name" value="Nucleic acid-binding proteins"/>
    <property type="match status" value="1"/>
</dbReference>
<dbReference type="InterPro" id="IPR012340">
    <property type="entry name" value="NA-bd_OB-fold"/>
</dbReference>
<feature type="binding site" evidence="9">
    <location>
        <position position="154"/>
    </location>
    <ligand>
        <name>[4Fe-4S] cluster</name>
        <dbReference type="ChEBI" id="CHEBI:49883"/>
    </ligand>
</feature>
<dbReference type="SUPFAM" id="SSF53335">
    <property type="entry name" value="S-adenosyl-L-methionine-dependent methyltransferases"/>
    <property type="match status" value="1"/>
</dbReference>
<evidence type="ECO:0000313" key="13">
    <source>
        <dbReference type="EMBL" id="BBO21007.1"/>
    </source>
</evidence>
<evidence type="ECO:0000256" key="8">
    <source>
        <dbReference type="ARBA" id="ARBA00023014"/>
    </source>
</evidence>
<dbReference type="GO" id="GO:0070041">
    <property type="term" value="F:rRNA (uridine-C5-)-methyltransferase activity"/>
    <property type="evidence" value="ECO:0007669"/>
    <property type="project" value="UniProtKB-UniRule"/>
</dbReference>
<dbReference type="Pfam" id="PF05958">
    <property type="entry name" value="tRNA_U5-meth_tr"/>
    <property type="match status" value="1"/>
</dbReference>
<feature type="binding site" evidence="9">
    <location>
        <position position="341"/>
    </location>
    <ligand>
        <name>S-adenosyl-L-methionine</name>
        <dbReference type="ChEBI" id="CHEBI:59789"/>
    </ligand>
</feature>
<feature type="binding site" evidence="9">
    <location>
        <position position="72"/>
    </location>
    <ligand>
        <name>[4Fe-4S] cluster</name>
        <dbReference type="ChEBI" id="CHEBI:49883"/>
    </ligand>
</feature>
<evidence type="ECO:0000256" key="11">
    <source>
        <dbReference type="PROSITE-ProRule" id="PRU10015"/>
    </source>
</evidence>
<dbReference type="InterPro" id="IPR001566">
    <property type="entry name" value="23S_rRNA_MeTrfase_RlmD"/>
</dbReference>
<feature type="binding site" evidence="9 10">
    <location>
        <position position="313"/>
    </location>
    <ligand>
        <name>S-adenosyl-L-methionine</name>
        <dbReference type="ChEBI" id="CHEBI:59789"/>
    </ligand>
</feature>
<dbReference type="InterPro" id="IPR010280">
    <property type="entry name" value="U5_MeTrfase_fam"/>
</dbReference>
<keyword evidence="6 9" id="KW-0479">Metal-binding</keyword>
<feature type="binding site" evidence="9">
    <location>
        <position position="297"/>
    </location>
    <ligand>
        <name>S-adenosyl-L-methionine</name>
        <dbReference type="ChEBI" id="CHEBI:59789"/>
    </ligand>
</feature>
<keyword evidence="3 9" id="KW-0489">Methyltransferase</keyword>
<feature type="binding site" evidence="9 10">
    <location>
        <position position="362"/>
    </location>
    <ligand>
        <name>S-adenosyl-L-methionine</name>
        <dbReference type="ChEBI" id="CHEBI:59789"/>
    </ligand>
</feature>
<dbReference type="PANTHER" id="PTHR11061">
    <property type="entry name" value="RNA M5U METHYLTRANSFERASE"/>
    <property type="match status" value="1"/>
</dbReference>
<dbReference type="Gene3D" id="3.40.50.150">
    <property type="entry name" value="Vaccinia Virus protein VP39"/>
    <property type="match status" value="1"/>
</dbReference>
<evidence type="ECO:0000256" key="4">
    <source>
        <dbReference type="ARBA" id="ARBA00022679"/>
    </source>
</evidence>
<feature type="binding site" evidence="9">
    <location>
        <position position="75"/>
    </location>
    <ligand>
        <name>[4Fe-4S] cluster</name>
        <dbReference type="ChEBI" id="CHEBI:49883"/>
    </ligand>
</feature>